<dbReference type="OrthoDB" id="193961at2157"/>
<reference evidence="2 3" key="1">
    <citation type="submission" date="2016-10" db="EMBL/GenBank/DDBJ databases">
        <authorList>
            <person name="de Groot N.N."/>
        </authorList>
    </citation>
    <scope>NUCLEOTIDE SEQUENCE [LARGE SCALE GENOMIC DNA]</scope>
    <source>
        <strain evidence="3">EB21,IBRC-M 10013,KCTC 4048</strain>
    </source>
</reference>
<sequence length="160" mass="17872">MTYVVPFDDRRLARVALDRAQSYASLTGERVVAVTVVPRNPSYARERDWLDPDESFELQAILDRVAETVDTIAPEAEFEYVLADRYASPGTIASKIRREARRLDATVVFVGSENAGRMLTTLRSVGHSVAADDTYDVHIVRHARATGVPALDEHSHLFED</sequence>
<dbReference type="SUPFAM" id="SSF52402">
    <property type="entry name" value="Adenine nucleotide alpha hydrolases-like"/>
    <property type="match status" value="1"/>
</dbReference>
<dbReference type="EMBL" id="FNIA01000011">
    <property type="protein sequence ID" value="SDM98360.1"/>
    <property type="molecule type" value="Genomic_DNA"/>
</dbReference>
<evidence type="ECO:0000259" key="1">
    <source>
        <dbReference type="Pfam" id="PF00582"/>
    </source>
</evidence>
<dbReference type="Pfam" id="PF00582">
    <property type="entry name" value="Usp"/>
    <property type="match status" value="1"/>
</dbReference>
<dbReference type="InterPro" id="IPR014729">
    <property type="entry name" value="Rossmann-like_a/b/a_fold"/>
</dbReference>
<proteinExistence type="predicted"/>
<feature type="domain" description="UspA" evidence="1">
    <location>
        <begin position="4"/>
        <end position="141"/>
    </location>
</feature>
<protein>
    <submittedName>
        <fullName evidence="2">Universal stress protein family protein</fullName>
    </submittedName>
</protein>
<dbReference type="AlphaFoldDB" id="A0A1G9XNP6"/>
<gene>
    <name evidence="2" type="ORF">SAMN05192554_11157</name>
</gene>
<dbReference type="InterPro" id="IPR006016">
    <property type="entry name" value="UspA"/>
</dbReference>
<organism evidence="2 3">
    <name type="scientific">Haloarchaeobius iranensis</name>
    <dbReference type="NCBI Taxonomy" id="996166"/>
    <lineage>
        <taxon>Archaea</taxon>
        <taxon>Methanobacteriati</taxon>
        <taxon>Methanobacteriota</taxon>
        <taxon>Stenosarchaea group</taxon>
        <taxon>Halobacteria</taxon>
        <taxon>Halobacteriales</taxon>
        <taxon>Halorubellaceae</taxon>
        <taxon>Haloarchaeobius</taxon>
    </lineage>
</organism>
<dbReference type="STRING" id="996166.SAMN05192554_11157"/>
<accession>A0A1G9XNP6</accession>
<dbReference type="RefSeq" id="WP_089733845.1">
    <property type="nucleotide sequence ID" value="NZ_FNIA01000011.1"/>
</dbReference>
<evidence type="ECO:0000313" key="3">
    <source>
        <dbReference type="Proteomes" id="UP000199370"/>
    </source>
</evidence>
<name>A0A1G9XNP6_9EURY</name>
<evidence type="ECO:0000313" key="2">
    <source>
        <dbReference type="EMBL" id="SDM98360.1"/>
    </source>
</evidence>
<dbReference type="Proteomes" id="UP000199370">
    <property type="component" value="Unassembled WGS sequence"/>
</dbReference>
<keyword evidence="3" id="KW-1185">Reference proteome</keyword>
<dbReference type="Gene3D" id="3.40.50.620">
    <property type="entry name" value="HUPs"/>
    <property type="match status" value="1"/>
</dbReference>